<accession>A0ABP7TI21</accession>
<sequence length="271" mass="29475">MLHSPKKSLLGLAVSLLLLSGCDQQKPTAEQAKPVVAPVVPPQEVVAEAVVTEPKVLTSADTWPSTSHDTLRFQSGVVYLSPSTAAVFQKLPASGLVNRADLRNTPNGVKSAEGVSQQGTGLWLKPSNGRAVVLATDTSDSESNVDYHYWGTLPAVRQWVVSVTLYEGSEVELVDQRTGRRTSLWGQPIPSPDGRYILAYSIDMEAQYDPNGLQLYKVEATGLRLLWERTLKQWGPVEVRWDGNSAILIKQESGAGSPPNGYVRLDLSKVQ</sequence>
<organism evidence="1 2">
    <name type="scientific">Hymenobacter glaciei</name>
    <dbReference type="NCBI Taxonomy" id="877209"/>
    <lineage>
        <taxon>Bacteria</taxon>
        <taxon>Pseudomonadati</taxon>
        <taxon>Bacteroidota</taxon>
        <taxon>Cytophagia</taxon>
        <taxon>Cytophagales</taxon>
        <taxon>Hymenobacteraceae</taxon>
        <taxon>Hymenobacter</taxon>
    </lineage>
</organism>
<evidence type="ECO:0000313" key="2">
    <source>
        <dbReference type="Proteomes" id="UP001501469"/>
    </source>
</evidence>
<dbReference type="Proteomes" id="UP001501469">
    <property type="component" value="Unassembled WGS sequence"/>
</dbReference>
<dbReference type="PROSITE" id="PS51257">
    <property type="entry name" value="PROKAR_LIPOPROTEIN"/>
    <property type="match status" value="1"/>
</dbReference>
<dbReference type="EMBL" id="BAABDK010000007">
    <property type="protein sequence ID" value="GAA4026592.1"/>
    <property type="molecule type" value="Genomic_DNA"/>
</dbReference>
<dbReference type="SUPFAM" id="SSF82171">
    <property type="entry name" value="DPP6 N-terminal domain-like"/>
    <property type="match status" value="1"/>
</dbReference>
<name>A0ABP7TI21_9BACT</name>
<dbReference type="RefSeq" id="WP_345050624.1">
    <property type="nucleotide sequence ID" value="NZ_BAABDK010000007.1"/>
</dbReference>
<proteinExistence type="predicted"/>
<comment type="caution">
    <text evidence="1">The sequence shown here is derived from an EMBL/GenBank/DDBJ whole genome shotgun (WGS) entry which is preliminary data.</text>
</comment>
<reference evidence="2" key="1">
    <citation type="journal article" date="2019" name="Int. J. Syst. Evol. Microbiol.">
        <title>The Global Catalogue of Microorganisms (GCM) 10K type strain sequencing project: providing services to taxonomists for standard genome sequencing and annotation.</title>
        <authorList>
            <consortium name="The Broad Institute Genomics Platform"/>
            <consortium name="The Broad Institute Genome Sequencing Center for Infectious Disease"/>
            <person name="Wu L."/>
            <person name="Ma J."/>
        </authorList>
    </citation>
    <scope>NUCLEOTIDE SEQUENCE [LARGE SCALE GENOMIC DNA]</scope>
    <source>
        <strain evidence="2">JCM 17225</strain>
    </source>
</reference>
<evidence type="ECO:0000313" key="1">
    <source>
        <dbReference type="EMBL" id="GAA4026592.1"/>
    </source>
</evidence>
<keyword evidence="2" id="KW-1185">Reference proteome</keyword>
<evidence type="ECO:0008006" key="3">
    <source>
        <dbReference type="Google" id="ProtNLM"/>
    </source>
</evidence>
<gene>
    <name evidence="1" type="ORF">GCM10022409_08190</name>
</gene>
<protein>
    <recommendedName>
        <fullName evidence="3">Glutamine cyclotransferase</fullName>
    </recommendedName>
</protein>